<dbReference type="OrthoDB" id="3564277at2759"/>
<comment type="caution">
    <text evidence="1">The sequence shown here is derived from an EMBL/GenBank/DDBJ whole genome shotgun (WGS) entry which is preliminary data.</text>
</comment>
<dbReference type="SUPFAM" id="SSF52540">
    <property type="entry name" value="P-loop containing nucleoside triphosphate hydrolases"/>
    <property type="match status" value="1"/>
</dbReference>
<gene>
    <name evidence="1" type="ORF">BP6252_07936</name>
</gene>
<dbReference type="AlphaFoldDB" id="A0A3D8RBD7"/>
<name>A0A3D8RBD7_9HELO</name>
<dbReference type="Pfam" id="PF13245">
    <property type="entry name" value="AAA_19"/>
    <property type="match status" value="1"/>
</dbReference>
<evidence type="ECO:0008006" key="3">
    <source>
        <dbReference type="Google" id="ProtNLM"/>
    </source>
</evidence>
<dbReference type="InterPro" id="IPR027417">
    <property type="entry name" value="P-loop_NTPase"/>
</dbReference>
<keyword evidence="2" id="KW-1185">Reference proteome</keyword>
<sequence>MSSDDDITWVRAIIDPRAGGVPDALSQYLTHPANKPVGVLYNPHPTIGAGGQGRARPKAKAPSIQMQMMAKQPDYQPDDRQEIYLGIKKAYSLQTTPPALLIRYRVMEEELPTSFGQDFIRGKEVIFKISFPASVVSWPSGSVVQFWDPEKKQANFPQDQVPKMLTRHIRFNDFKSNLFKFTITINNNPRQVTQEHVANDLEYKNTHTQRTVDLLRAMVVQEQYTFDIYMEEDTKKYIEPVAMIQELRDGFIAEKKGGNVYRHFYVQNLLHSNAMHNLNSGSSLKAPDQRPNLEVQPSSSYTDLFEFTTRQGVAVMQTLETTCSSDARMVSTKTSVMIKSLNSLAHGKREVLTQQGSKLEDHPSAQSFGKLLLMHDSIPEEYRSCVNDEGLKYLEAQLTDPDHKSVIKHVTNLPVKQGKGVGMLIGCPGSGKTRTTAEIVAAILKSDPKAVVLVTALSNQSVNVIINKISEVLNSSASVVGFTIKSLGSAYNYCNLPKIDYLIVNEAGKVNLADLVIPLANLEVENLLLVGDGNQLAPTVPFMVFPGCTRELGQSAITYFRKNHWGHAILDHQRRGASV</sequence>
<dbReference type="PANTHER" id="PTHR10887">
    <property type="entry name" value="DNA2/NAM7 HELICASE FAMILY"/>
    <property type="match status" value="1"/>
</dbReference>
<organism evidence="1 2">
    <name type="scientific">Coleophoma cylindrospora</name>
    <dbReference type="NCBI Taxonomy" id="1849047"/>
    <lineage>
        <taxon>Eukaryota</taxon>
        <taxon>Fungi</taxon>
        <taxon>Dikarya</taxon>
        <taxon>Ascomycota</taxon>
        <taxon>Pezizomycotina</taxon>
        <taxon>Leotiomycetes</taxon>
        <taxon>Helotiales</taxon>
        <taxon>Dermateaceae</taxon>
        <taxon>Coleophoma</taxon>
    </lineage>
</organism>
<reference evidence="1 2" key="1">
    <citation type="journal article" date="2018" name="IMA Fungus">
        <title>IMA Genome-F 9: Draft genome sequence of Annulohypoxylon stygium, Aspergillus mulundensis, Berkeleyomyces basicola (syn. Thielaviopsis basicola), Ceratocystis smalleyi, two Cercospora beticola strains, Coleophoma cylindrospora, Fusarium fracticaudum, Phialophora cf. hyalina, and Morchella septimelata.</title>
        <authorList>
            <person name="Wingfield B.D."/>
            <person name="Bills G.F."/>
            <person name="Dong Y."/>
            <person name="Huang W."/>
            <person name="Nel W.J."/>
            <person name="Swalarsk-Parry B.S."/>
            <person name="Vaghefi N."/>
            <person name="Wilken P.M."/>
            <person name="An Z."/>
            <person name="de Beer Z.W."/>
            <person name="De Vos L."/>
            <person name="Chen L."/>
            <person name="Duong T.A."/>
            <person name="Gao Y."/>
            <person name="Hammerbacher A."/>
            <person name="Kikkert J.R."/>
            <person name="Li Y."/>
            <person name="Li H."/>
            <person name="Li K."/>
            <person name="Li Q."/>
            <person name="Liu X."/>
            <person name="Ma X."/>
            <person name="Naidoo K."/>
            <person name="Pethybridge S.J."/>
            <person name="Sun J."/>
            <person name="Steenkamp E.T."/>
            <person name="van der Nest M.A."/>
            <person name="van Wyk S."/>
            <person name="Wingfield M.J."/>
            <person name="Xiong C."/>
            <person name="Yue Q."/>
            <person name="Zhang X."/>
        </authorList>
    </citation>
    <scope>NUCLEOTIDE SEQUENCE [LARGE SCALE GENOMIC DNA]</scope>
    <source>
        <strain evidence="1 2">BP6252</strain>
    </source>
</reference>
<dbReference type="PANTHER" id="PTHR10887:SF495">
    <property type="entry name" value="HELICASE SENATAXIN ISOFORM X1-RELATED"/>
    <property type="match status" value="1"/>
</dbReference>
<dbReference type="CDD" id="cd17934">
    <property type="entry name" value="DEXXQc_Upf1-like"/>
    <property type="match status" value="1"/>
</dbReference>
<proteinExistence type="predicted"/>
<evidence type="ECO:0000313" key="2">
    <source>
        <dbReference type="Proteomes" id="UP000256645"/>
    </source>
</evidence>
<dbReference type="EMBL" id="PDLM01000008">
    <property type="protein sequence ID" value="RDW71373.1"/>
    <property type="molecule type" value="Genomic_DNA"/>
</dbReference>
<dbReference type="InterPro" id="IPR045055">
    <property type="entry name" value="DNA2/NAM7-like"/>
</dbReference>
<accession>A0A3D8RBD7</accession>
<dbReference type="Gene3D" id="3.40.50.300">
    <property type="entry name" value="P-loop containing nucleotide triphosphate hydrolases"/>
    <property type="match status" value="1"/>
</dbReference>
<dbReference type="STRING" id="1849047.A0A3D8RBD7"/>
<evidence type="ECO:0000313" key="1">
    <source>
        <dbReference type="EMBL" id="RDW71373.1"/>
    </source>
</evidence>
<protein>
    <recommendedName>
        <fullName evidence="3">DNA2/NAM7 helicase helicase domain-containing protein</fullName>
    </recommendedName>
</protein>
<dbReference type="Proteomes" id="UP000256645">
    <property type="component" value="Unassembled WGS sequence"/>
</dbReference>